<evidence type="ECO:0000256" key="3">
    <source>
        <dbReference type="ARBA" id="ARBA00022692"/>
    </source>
</evidence>
<name>A0A6A6W7Y2_9PEZI</name>
<reference evidence="8" key="1">
    <citation type="journal article" date="2020" name="Stud. Mycol.">
        <title>101 Dothideomycetes genomes: a test case for predicting lifestyles and emergence of pathogens.</title>
        <authorList>
            <person name="Haridas S."/>
            <person name="Albert R."/>
            <person name="Binder M."/>
            <person name="Bloem J."/>
            <person name="Labutti K."/>
            <person name="Salamov A."/>
            <person name="Andreopoulos B."/>
            <person name="Baker S."/>
            <person name="Barry K."/>
            <person name="Bills G."/>
            <person name="Bluhm B."/>
            <person name="Cannon C."/>
            <person name="Castanera R."/>
            <person name="Culley D."/>
            <person name="Daum C."/>
            <person name="Ezra D."/>
            <person name="Gonzalez J."/>
            <person name="Henrissat B."/>
            <person name="Kuo A."/>
            <person name="Liang C."/>
            <person name="Lipzen A."/>
            <person name="Lutzoni F."/>
            <person name="Magnuson J."/>
            <person name="Mondo S."/>
            <person name="Nolan M."/>
            <person name="Ohm R."/>
            <person name="Pangilinan J."/>
            <person name="Park H.-J."/>
            <person name="Ramirez L."/>
            <person name="Alfaro M."/>
            <person name="Sun H."/>
            <person name="Tritt A."/>
            <person name="Yoshinaga Y."/>
            <person name="Zwiers L.-H."/>
            <person name="Turgeon B."/>
            <person name="Goodwin S."/>
            <person name="Spatafora J."/>
            <person name="Crous P."/>
            <person name="Grigoriev I."/>
        </authorList>
    </citation>
    <scope>NUCLEOTIDE SEQUENCE</scope>
    <source>
        <strain evidence="8">CBS 121739</strain>
    </source>
</reference>
<dbReference type="GeneID" id="54482262"/>
<proteinExistence type="inferred from homology"/>
<dbReference type="AlphaFoldDB" id="A0A6A6W7Y2"/>
<dbReference type="Gene3D" id="3.90.550.50">
    <property type="match status" value="1"/>
</dbReference>
<evidence type="ECO:0000256" key="2">
    <source>
        <dbReference type="ARBA" id="ARBA00006462"/>
    </source>
</evidence>
<keyword evidence="3" id="KW-0812">Transmembrane</keyword>
<dbReference type="Proteomes" id="UP000799437">
    <property type="component" value="Unassembled WGS sequence"/>
</dbReference>
<evidence type="ECO:0008006" key="10">
    <source>
        <dbReference type="Google" id="ProtNLM"/>
    </source>
</evidence>
<keyword evidence="4" id="KW-0735">Signal-anchor</keyword>
<dbReference type="PANTHER" id="PTHR23033:SF47">
    <property type="entry name" value="APPLE DOMAIN-CONTAINING PROTEIN-RELATED"/>
    <property type="match status" value="1"/>
</dbReference>
<evidence type="ECO:0000256" key="4">
    <source>
        <dbReference type="ARBA" id="ARBA00022968"/>
    </source>
</evidence>
<keyword evidence="5" id="KW-1133">Transmembrane helix</keyword>
<dbReference type="GO" id="GO:0016020">
    <property type="term" value="C:membrane"/>
    <property type="evidence" value="ECO:0007669"/>
    <property type="project" value="UniProtKB-SubCell"/>
</dbReference>
<protein>
    <recommendedName>
        <fullName evidence="10">Glycosyltransferase family 31 protein</fullName>
    </recommendedName>
</protein>
<evidence type="ECO:0000313" key="8">
    <source>
        <dbReference type="EMBL" id="KAF2758134.1"/>
    </source>
</evidence>
<gene>
    <name evidence="8" type="ORF">EJ05DRAFT_378676</name>
</gene>
<keyword evidence="6" id="KW-0472">Membrane</keyword>
<feature type="compositionally biased region" description="Low complexity" evidence="7">
    <location>
        <begin position="437"/>
        <end position="454"/>
    </location>
</feature>
<dbReference type="InterPro" id="IPR026050">
    <property type="entry name" value="C1GALT1/C1GALT1_chp1"/>
</dbReference>
<sequence length="506" mass="58003">MMAWSPPSAPSRRRGIIPLLTFLIFVVYLEFLPHPSLDSWRRSVLHSTTKWTPADLPCAHLPGAEDVFVIVRTGATEVHHRLPIHLETTLHCVPDFAIFSDLEEEIQGLPVHDALDDLSEVALKEYPELDFYHDLHRYKAEGRNISALIETHGRQSSVRDKAWNLDKWKFLPLMSKAYAMRPSAKWYVVIEADTSILWSNILHWLNTLDPSEPMYIGGQTWGGAVKFGHGGSGIIISQPAMQMLVEKQARNIELFEKISGDDWAGDRALSVAFRKVGLQLTEAFPMIQGETPYTLDFTENHWCHPVVTYHHMPPNWIRRVWEFEQAWITSPHLANQTIYHRHMFDAFILPEIQSERLDWDNMSNDVQTPFHPPTIDHCRKLCEMNRKCMQWHFAPGSCRTNHVVRLGQAISPDFFPEQSLDTIGLSSPGPNLEDVESSLSDPNLDSSSSLDPSLDTIHHVERDSEDITKFLKSARPTSGWMLERITAFKERLGRCKKPWAGAYRFD</sequence>
<evidence type="ECO:0000256" key="7">
    <source>
        <dbReference type="SAM" id="MobiDB-lite"/>
    </source>
</evidence>
<comment type="similarity">
    <text evidence="2">Belongs to the glycosyltransferase 31 family. Beta3-Gal-T subfamily.</text>
</comment>
<keyword evidence="9" id="KW-1185">Reference proteome</keyword>
<evidence type="ECO:0000256" key="5">
    <source>
        <dbReference type="ARBA" id="ARBA00022989"/>
    </source>
</evidence>
<feature type="region of interest" description="Disordered" evidence="7">
    <location>
        <begin position="425"/>
        <end position="454"/>
    </location>
</feature>
<accession>A0A6A6W7Y2</accession>
<dbReference type="PANTHER" id="PTHR23033">
    <property type="entry name" value="BETA1,3-GALACTOSYLTRANSFERASE"/>
    <property type="match status" value="1"/>
</dbReference>
<evidence type="ECO:0000313" key="9">
    <source>
        <dbReference type="Proteomes" id="UP000799437"/>
    </source>
</evidence>
<dbReference type="EMBL" id="ML996572">
    <property type="protein sequence ID" value="KAF2758134.1"/>
    <property type="molecule type" value="Genomic_DNA"/>
</dbReference>
<comment type="subcellular location">
    <subcellularLocation>
        <location evidence="1">Membrane</location>
        <topology evidence="1">Single-pass type II membrane protein</topology>
    </subcellularLocation>
</comment>
<evidence type="ECO:0000256" key="6">
    <source>
        <dbReference type="ARBA" id="ARBA00023136"/>
    </source>
</evidence>
<organism evidence="8 9">
    <name type="scientific">Pseudovirgaria hyperparasitica</name>
    <dbReference type="NCBI Taxonomy" id="470096"/>
    <lineage>
        <taxon>Eukaryota</taxon>
        <taxon>Fungi</taxon>
        <taxon>Dikarya</taxon>
        <taxon>Ascomycota</taxon>
        <taxon>Pezizomycotina</taxon>
        <taxon>Dothideomycetes</taxon>
        <taxon>Dothideomycetes incertae sedis</taxon>
        <taxon>Acrospermales</taxon>
        <taxon>Acrospermaceae</taxon>
        <taxon>Pseudovirgaria</taxon>
    </lineage>
</organism>
<dbReference type="OrthoDB" id="414175at2759"/>
<dbReference type="RefSeq" id="XP_033600585.1">
    <property type="nucleotide sequence ID" value="XM_033741208.1"/>
</dbReference>
<evidence type="ECO:0000256" key="1">
    <source>
        <dbReference type="ARBA" id="ARBA00004606"/>
    </source>
</evidence>